<gene>
    <name evidence="9" type="ORF">CWS72_20530</name>
</gene>
<protein>
    <recommendedName>
        <fullName evidence="7">Aminotransferase</fullName>
        <ecNumber evidence="7">2.6.1.-</ecNumber>
    </recommendedName>
</protein>
<dbReference type="GO" id="GO:0030170">
    <property type="term" value="F:pyridoxal phosphate binding"/>
    <property type="evidence" value="ECO:0007669"/>
    <property type="project" value="InterPro"/>
</dbReference>
<dbReference type="InterPro" id="IPR015424">
    <property type="entry name" value="PyrdxlP-dep_Trfase"/>
</dbReference>
<dbReference type="InterPro" id="IPR050596">
    <property type="entry name" value="AspAT/PAT-like"/>
</dbReference>
<dbReference type="SUPFAM" id="SSF53383">
    <property type="entry name" value="PLP-dependent transferases"/>
    <property type="match status" value="1"/>
</dbReference>
<proteinExistence type="inferred from homology"/>
<dbReference type="InterPro" id="IPR004838">
    <property type="entry name" value="NHTrfase_class1_PyrdxlP-BS"/>
</dbReference>
<dbReference type="AlphaFoldDB" id="A0A2N3PQQ4"/>
<evidence type="ECO:0000259" key="8">
    <source>
        <dbReference type="Pfam" id="PF00155"/>
    </source>
</evidence>
<dbReference type="GO" id="GO:0006520">
    <property type="term" value="P:amino acid metabolic process"/>
    <property type="evidence" value="ECO:0007669"/>
    <property type="project" value="InterPro"/>
</dbReference>
<accession>A0A2N3PQQ4</accession>
<dbReference type="PANTHER" id="PTHR46383">
    <property type="entry name" value="ASPARTATE AMINOTRANSFERASE"/>
    <property type="match status" value="1"/>
</dbReference>
<dbReference type="PROSITE" id="PS00105">
    <property type="entry name" value="AA_TRANSFER_CLASS_1"/>
    <property type="match status" value="1"/>
</dbReference>
<keyword evidence="4 7" id="KW-0808">Transferase</keyword>
<keyword evidence="3 7" id="KW-0032">Aminotransferase</keyword>
<feature type="domain" description="Aminotransferase class I/classII large" evidence="8">
    <location>
        <begin position="33"/>
        <end position="382"/>
    </location>
</feature>
<dbReference type="EC" id="2.6.1.-" evidence="7"/>
<keyword evidence="10" id="KW-1185">Reference proteome</keyword>
<keyword evidence="5" id="KW-0663">Pyridoxal phosphate</keyword>
<dbReference type="InterPro" id="IPR015421">
    <property type="entry name" value="PyrdxlP-dep_Trfase_major"/>
</dbReference>
<dbReference type="CDD" id="cd00609">
    <property type="entry name" value="AAT_like"/>
    <property type="match status" value="1"/>
</dbReference>
<organism evidence="9 10">
    <name type="scientific">Telmatospirillum siberiense</name>
    <dbReference type="NCBI Taxonomy" id="382514"/>
    <lineage>
        <taxon>Bacteria</taxon>
        <taxon>Pseudomonadati</taxon>
        <taxon>Pseudomonadota</taxon>
        <taxon>Alphaproteobacteria</taxon>
        <taxon>Rhodospirillales</taxon>
        <taxon>Rhodospirillaceae</taxon>
        <taxon>Telmatospirillum</taxon>
    </lineage>
</organism>
<name>A0A2N3PQQ4_9PROT</name>
<evidence type="ECO:0000256" key="6">
    <source>
        <dbReference type="ARBA" id="ARBA00049185"/>
    </source>
</evidence>
<comment type="catalytic activity">
    <reaction evidence="6">
        <text>L-aspartate + 2-oxoglutarate = oxaloacetate + L-glutamate</text>
        <dbReference type="Rhea" id="RHEA:21824"/>
        <dbReference type="ChEBI" id="CHEBI:16452"/>
        <dbReference type="ChEBI" id="CHEBI:16810"/>
        <dbReference type="ChEBI" id="CHEBI:29985"/>
        <dbReference type="ChEBI" id="CHEBI:29991"/>
        <dbReference type="EC" id="2.6.1.1"/>
    </reaction>
</comment>
<dbReference type="OrthoDB" id="9763453at2"/>
<dbReference type="Gene3D" id="3.40.640.10">
    <property type="entry name" value="Type I PLP-dependent aspartate aminotransferase-like (Major domain)"/>
    <property type="match status" value="1"/>
</dbReference>
<sequence>MRFSSLVDRIGGRGADAWTLHFQALEQRSRGRDVILLTVGDPDQGPPGKVIEATIDALRAGKCGYAPVAGLPELRAAIAARMAGTTGRDCTAENVVVVPGAQAGLFSALHLVAGPGDEVIVPEPIYATYEAVIGACDATMVTVPLSPERNFHPDPDTVARAITPRTRAIWINNPHNPTGAVLSRPELEAIAELCRRHDLWLIADEVYATLTYARPPVSVWSLDGMRDRAIVVSSLSKSHAAPGFRLGWMIADPLVAGHMFNLLLCMTYGGPPFIQEGALAAVAADLPEALAMNGIYRRRAARLVSGLAGAPGCRALSPEGGMFVLLDIRQSGLSSKDFAERLLEREGVAALSCDGFGPSVAGHLRLSLTVPDDALDEAGRRIVRFARSLVRRAGCSQSPTSGVRTVL</sequence>
<evidence type="ECO:0000256" key="7">
    <source>
        <dbReference type="RuleBase" id="RU000481"/>
    </source>
</evidence>
<evidence type="ECO:0000256" key="2">
    <source>
        <dbReference type="ARBA" id="ARBA00007441"/>
    </source>
</evidence>
<comment type="similarity">
    <text evidence="2 7">Belongs to the class-I pyridoxal-phosphate-dependent aminotransferase family.</text>
</comment>
<dbReference type="EMBL" id="PIUM01000028">
    <property type="protein sequence ID" value="PKU22714.1"/>
    <property type="molecule type" value="Genomic_DNA"/>
</dbReference>
<reference evidence="10" key="1">
    <citation type="submission" date="2017-12" db="EMBL/GenBank/DDBJ databases">
        <title>Draft genome sequence of Telmatospirillum siberiense 26-4b1T, an acidotolerant peatland alphaproteobacterium potentially involved in sulfur cycling.</title>
        <authorList>
            <person name="Hausmann B."/>
            <person name="Pjevac P."/>
            <person name="Schreck K."/>
            <person name="Herbold C.W."/>
            <person name="Daims H."/>
            <person name="Wagner M."/>
            <person name="Pester M."/>
            <person name="Loy A."/>
        </authorList>
    </citation>
    <scope>NUCLEOTIDE SEQUENCE [LARGE SCALE GENOMIC DNA]</scope>
    <source>
        <strain evidence="10">26-4b1</strain>
    </source>
</reference>
<keyword evidence="9" id="KW-0670">Pyruvate</keyword>
<evidence type="ECO:0000256" key="1">
    <source>
        <dbReference type="ARBA" id="ARBA00001933"/>
    </source>
</evidence>
<dbReference type="GO" id="GO:0004069">
    <property type="term" value="F:L-aspartate:2-oxoglutarate aminotransferase activity"/>
    <property type="evidence" value="ECO:0007669"/>
    <property type="project" value="UniProtKB-EC"/>
</dbReference>
<dbReference type="PANTHER" id="PTHR46383:SF1">
    <property type="entry name" value="ASPARTATE AMINOTRANSFERASE"/>
    <property type="match status" value="1"/>
</dbReference>
<comment type="caution">
    <text evidence="9">The sequence shown here is derived from an EMBL/GenBank/DDBJ whole genome shotgun (WGS) entry which is preliminary data.</text>
</comment>
<evidence type="ECO:0000256" key="4">
    <source>
        <dbReference type="ARBA" id="ARBA00022679"/>
    </source>
</evidence>
<evidence type="ECO:0000313" key="9">
    <source>
        <dbReference type="EMBL" id="PKU22714.1"/>
    </source>
</evidence>
<evidence type="ECO:0000313" key="10">
    <source>
        <dbReference type="Proteomes" id="UP000233293"/>
    </source>
</evidence>
<evidence type="ECO:0000256" key="3">
    <source>
        <dbReference type="ARBA" id="ARBA00022576"/>
    </source>
</evidence>
<evidence type="ECO:0000256" key="5">
    <source>
        <dbReference type="ARBA" id="ARBA00022898"/>
    </source>
</evidence>
<dbReference type="InterPro" id="IPR004839">
    <property type="entry name" value="Aminotransferase_I/II_large"/>
</dbReference>
<dbReference type="Pfam" id="PF00155">
    <property type="entry name" value="Aminotran_1_2"/>
    <property type="match status" value="1"/>
</dbReference>
<dbReference type="Proteomes" id="UP000233293">
    <property type="component" value="Unassembled WGS sequence"/>
</dbReference>
<dbReference type="RefSeq" id="WP_101252507.1">
    <property type="nucleotide sequence ID" value="NZ_PIUM01000028.1"/>
</dbReference>
<comment type="cofactor">
    <cofactor evidence="1 7">
        <name>pyridoxal 5'-phosphate</name>
        <dbReference type="ChEBI" id="CHEBI:597326"/>
    </cofactor>
</comment>